<name>A0A212CCW2_CEREH</name>
<feature type="non-terminal residue" evidence="6">
    <location>
        <position position="1"/>
    </location>
</feature>
<dbReference type="GO" id="GO:0048205">
    <property type="term" value="P:COPI coating of Golgi vesicle"/>
    <property type="evidence" value="ECO:0007669"/>
    <property type="project" value="TreeGrafter"/>
</dbReference>
<dbReference type="PANTHER" id="PTHR45686">
    <property type="entry name" value="ADP-RIBOSYLATION FACTOR GTPASE ACTIVATING PROTEIN 3, ISOFORM H-RELATED"/>
    <property type="match status" value="1"/>
</dbReference>
<dbReference type="AlphaFoldDB" id="A0A212CCW2"/>
<keyword evidence="7" id="KW-1185">Reference proteome</keyword>
<dbReference type="PANTHER" id="PTHR45686:SF1">
    <property type="entry name" value="ADP-RIBOSYLATION FACTOR GTPASE-ACTIVATING PROTEIN 3"/>
    <property type="match status" value="1"/>
</dbReference>
<organism evidence="6 7">
    <name type="scientific">Cervus elaphus hippelaphus</name>
    <name type="common">European red deer</name>
    <dbReference type="NCBI Taxonomy" id="46360"/>
    <lineage>
        <taxon>Eukaryota</taxon>
        <taxon>Metazoa</taxon>
        <taxon>Chordata</taxon>
        <taxon>Craniata</taxon>
        <taxon>Vertebrata</taxon>
        <taxon>Euteleostomi</taxon>
        <taxon>Mammalia</taxon>
        <taxon>Eutheria</taxon>
        <taxon>Laurasiatheria</taxon>
        <taxon>Artiodactyla</taxon>
        <taxon>Ruminantia</taxon>
        <taxon>Pecora</taxon>
        <taxon>Cervidae</taxon>
        <taxon>Cervinae</taxon>
        <taxon>Cervus</taxon>
    </lineage>
</organism>
<dbReference type="GO" id="GO:0000139">
    <property type="term" value="C:Golgi membrane"/>
    <property type="evidence" value="ECO:0007669"/>
    <property type="project" value="GOC"/>
</dbReference>
<comment type="subcellular location">
    <subcellularLocation>
        <location evidence="1">Cytoplasm</location>
    </subcellularLocation>
</comment>
<evidence type="ECO:0000256" key="3">
    <source>
        <dbReference type="ARBA" id="ARBA00022723"/>
    </source>
</evidence>
<evidence type="ECO:0000256" key="4">
    <source>
        <dbReference type="ARBA" id="ARBA00022833"/>
    </source>
</evidence>
<evidence type="ECO:0000313" key="7">
    <source>
        <dbReference type="Proteomes" id="UP000242450"/>
    </source>
</evidence>
<proteinExistence type="predicted"/>
<dbReference type="Proteomes" id="UP000242450">
    <property type="component" value="Chromosome 22"/>
</dbReference>
<dbReference type="OrthoDB" id="983479at2759"/>
<comment type="caution">
    <text evidence="6">The sequence shown here is derived from an EMBL/GenBank/DDBJ whole genome shotgun (WGS) entry which is preliminary data.</text>
</comment>
<dbReference type="GO" id="GO:0005096">
    <property type="term" value="F:GTPase activator activity"/>
    <property type="evidence" value="ECO:0007669"/>
    <property type="project" value="TreeGrafter"/>
</dbReference>
<feature type="compositionally biased region" description="Basic and acidic residues" evidence="5">
    <location>
        <begin position="64"/>
        <end position="79"/>
    </location>
</feature>
<keyword evidence="2" id="KW-0963">Cytoplasm</keyword>
<evidence type="ECO:0000256" key="5">
    <source>
        <dbReference type="SAM" id="MobiDB-lite"/>
    </source>
</evidence>
<protein>
    <submittedName>
        <fullName evidence="6">ARFGAP3</fullName>
    </submittedName>
</protein>
<reference evidence="6 7" key="1">
    <citation type="journal article" date="2018" name="Mol. Genet. Genomics">
        <title>The red deer Cervus elaphus genome CerEla1.0: sequencing, annotating, genes, and chromosomes.</title>
        <authorList>
            <person name="Bana N.A."/>
            <person name="Nyiri A."/>
            <person name="Nagy J."/>
            <person name="Frank K."/>
            <person name="Nagy T."/>
            <person name="Steger V."/>
            <person name="Schiller M."/>
            <person name="Lakatos P."/>
            <person name="Sugar L."/>
            <person name="Horn P."/>
            <person name="Barta E."/>
            <person name="Orosz L."/>
        </authorList>
    </citation>
    <scope>NUCLEOTIDE SEQUENCE [LARGE SCALE GENOMIC DNA]</scope>
    <source>
        <strain evidence="6">Hungarian</strain>
    </source>
</reference>
<gene>
    <name evidence="6" type="ORF">Celaphus_00013721</name>
</gene>
<dbReference type="GO" id="GO:0046872">
    <property type="term" value="F:metal ion binding"/>
    <property type="evidence" value="ECO:0007669"/>
    <property type="project" value="UniProtKB-KW"/>
</dbReference>
<accession>A0A212CCW2</accession>
<keyword evidence="3" id="KW-0479">Metal-binding</keyword>
<evidence type="ECO:0000256" key="1">
    <source>
        <dbReference type="ARBA" id="ARBA00004496"/>
    </source>
</evidence>
<evidence type="ECO:0000256" key="2">
    <source>
        <dbReference type="ARBA" id="ARBA00022490"/>
    </source>
</evidence>
<keyword evidence="4" id="KW-0862">Zinc</keyword>
<dbReference type="EMBL" id="MKHE01000022">
    <property type="protein sequence ID" value="OWK03843.1"/>
    <property type="molecule type" value="Genomic_DNA"/>
</dbReference>
<sequence>LGAKKGSLGAQKLSNTCFNEIEKQAQAVDKMNAQEDLLSRAAPKEDVSSLRLAYKDLEIQMKKDEKMNMSGKKKAESERLGMGFGNSRSGISHSVTSDMQTIEQETPVTAKPRKKYGDDSDDSYFTSSSRLPNSSVKPTVERPCFRFKLPAETENKFNLN</sequence>
<evidence type="ECO:0000313" key="6">
    <source>
        <dbReference type="EMBL" id="OWK03843.1"/>
    </source>
</evidence>
<feature type="compositionally biased region" description="Polar residues" evidence="5">
    <location>
        <begin position="86"/>
        <end position="107"/>
    </location>
</feature>
<feature type="region of interest" description="Disordered" evidence="5">
    <location>
        <begin position="64"/>
        <end position="142"/>
    </location>
</feature>